<dbReference type="Pfam" id="PF04336">
    <property type="entry name" value="ACP_PD"/>
    <property type="match status" value="1"/>
</dbReference>
<evidence type="ECO:0000256" key="2">
    <source>
        <dbReference type="ARBA" id="ARBA00022801"/>
    </source>
</evidence>
<dbReference type="PANTHER" id="PTHR38764:SF1">
    <property type="entry name" value="ACYL CARRIER PROTEIN PHOSPHODIESTERASE"/>
    <property type="match status" value="1"/>
</dbReference>
<reference evidence="6" key="1">
    <citation type="journal article" date="2019" name="Int. J. Syst. Evol. Microbiol.">
        <title>The Global Catalogue of Microorganisms (GCM) 10K type strain sequencing project: providing services to taxonomists for standard genome sequencing and annotation.</title>
        <authorList>
            <consortium name="The Broad Institute Genomics Platform"/>
            <consortium name="The Broad Institute Genome Sequencing Center for Infectious Disease"/>
            <person name="Wu L."/>
            <person name="Ma J."/>
        </authorList>
    </citation>
    <scope>NUCLEOTIDE SEQUENCE [LARGE SCALE GENOMIC DNA]</scope>
    <source>
        <strain evidence="6">DT28</strain>
    </source>
</reference>
<keyword evidence="2" id="KW-0378">Hydrolase</keyword>
<evidence type="ECO:0000313" key="5">
    <source>
        <dbReference type="EMBL" id="MFC4655006.1"/>
    </source>
</evidence>
<evidence type="ECO:0000256" key="4">
    <source>
        <dbReference type="ARBA" id="ARBA00023160"/>
    </source>
</evidence>
<dbReference type="RefSeq" id="WP_377333240.1">
    <property type="nucleotide sequence ID" value="NZ_JBHSGB010000006.1"/>
</dbReference>
<keyword evidence="4" id="KW-0275">Fatty acid biosynthesis</keyword>
<keyword evidence="1" id="KW-0444">Lipid biosynthesis</keyword>
<organism evidence="5 6">
    <name type="scientific">Rheinheimera marina</name>
    <dbReference type="NCBI Taxonomy" id="1774958"/>
    <lineage>
        <taxon>Bacteria</taxon>
        <taxon>Pseudomonadati</taxon>
        <taxon>Pseudomonadota</taxon>
        <taxon>Gammaproteobacteria</taxon>
        <taxon>Chromatiales</taxon>
        <taxon>Chromatiaceae</taxon>
        <taxon>Rheinheimera</taxon>
    </lineage>
</organism>
<sequence>MNYLAHLWLAQHNTGSRVGNLLGDFCRGVDLTAQPPTVLAGLYNHRAVDWFTDRADEVRQARQLFSAPMRRFAPVALDLLFDHLLIRHWAEWNQSAFSAYKTQLYCQLQQDLPQMPTGMAVVMQKVLQQDWFGSYATLQGVQHAIRALALRGQRTGIYAAIADELPQLQPQIQPLFLRFLPQLQHFVVQAAIEQNPAQAKARYISATGKDQSSEA</sequence>
<dbReference type="EMBL" id="JBHSGB010000006">
    <property type="protein sequence ID" value="MFC4655006.1"/>
    <property type="molecule type" value="Genomic_DNA"/>
</dbReference>
<protein>
    <submittedName>
        <fullName evidence="5">ACP phosphodiesterase</fullName>
    </submittedName>
</protein>
<evidence type="ECO:0000313" key="6">
    <source>
        <dbReference type="Proteomes" id="UP001595962"/>
    </source>
</evidence>
<keyword evidence="3" id="KW-0443">Lipid metabolism</keyword>
<dbReference type="Proteomes" id="UP001595962">
    <property type="component" value="Unassembled WGS sequence"/>
</dbReference>
<gene>
    <name evidence="5" type="ORF">ACFO3I_08270</name>
</gene>
<keyword evidence="4" id="KW-0276">Fatty acid metabolism</keyword>
<comment type="caution">
    <text evidence="5">The sequence shown here is derived from an EMBL/GenBank/DDBJ whole genome shotgun (WGS) entry which is preliminary data.</text>
</comment>
<accession>A0ABV9JLC0</accession>
<dbReference type="InterPro" id="IPR007431">
    <property type="entry name" value="ACP_PD"/>
</dbReference>
<evidence type="ECO:0000256" key="1">
    <source>
        <dbReference type="ARBA" id="ARBA00022516"/>
    </source>
</evidence>
<proteinExistence type="predicted"/>
<dbReference type="PANTHER" id="PTHR38764">
    <property type="entry name" value="ACYL CARRIER PROTEIN PHOSPHODIESTERASE"/>
    <property type="match status" value="1"/>
</dbReference>
<evidence type="ECO:0000256" key="3">
    <source>
        <dbReference type="ARBA" id="ARBA00023098"/>
    </source>
</evidence>
<name>A0ABV9JLC0_9GAMM</name>
<keyword evidence="6" id="KW-1185">Reference proteome</keyword>